<keyword evidence="2" id="KW-1185">Reference proteome</keyword>
<dbReference type="EMBL" id="JANHOG010000282">
    <property type="protein sequence ID" value="KAJ3555982.1"/>
    <property type="molecule type" value="Genomic_DNA"/>
</dbReference>
<dbReference type="Proteomes" id="UP001148662">
    <property type="component" value="Unassembled WGS sequence"/>
</dbReference>
<accession>A0ACC1T8R0</accession>
<evidence type="ECO:0000313" key="2">
    <source>
        <dbReference type="Proteomes" id="UP001148662"/>
    </source>
</evidence>
<comment type="caution">
    <text evidence="1">The sequence shown here is derived from an EMBL/GenBank/DDBJ whole genome shotgun (WGS) entry which is preliminary data.</text>
</comment>
<organism evidence="1 2">
    <name type="scientific">Phlebia brevispora</name>
    <dbReference type="NCBI Taxonomy" id="194682"/>
    <lineage>
        <taxon>Eukaryota</taxon>
        <taxon>Fungi</taxon>
        <taxon>Dikarya</taxon>
        <taxon>Basidiomycota</taxon>
        <taxon>Agaricomycotina</taxon>
        <taxon>Agaricomycetes</taxon>
        <taxon>Polyporales</taxon>
        <taxon>Meruliaceae</taxon>
        <taxon>Phlebia</taxon>
    </lineage>
</organism>
<evidence type="ECO:0000313" key="1">
    <source>
        <dbReference type="EMBL" id="KAJ3555982.1"/>
    </source>
</evidence>
<proteinExistence type="predicted"/>
<name>A0ACC1T8R0_9APHY</name>
<sequence length="392" mass="44146">MTATEDATTTAVGVYCNVCWETHDVHSIYVLPCGHGYCANVLRNQTRKPPHPPLILCPHCKQEYKPTTKRRIYLDLRIAEEGTTLTSPPLDRDYRGESLIGGYSERVYQQAENASNGIDMLDGESAMESIRRAASEIRKVTDKMGEAGDTGDKVKALLNSLSAFITRIAPLWNANREVATLRQHLIQKRNKIQELQQGKAHAERVADEAVETAEKAQREHVRLREEKETMQARLDKAEEDARERMTSISRLQDSVTSYKRRDAKYIAKIQELEAQLEGQRKKIISLEEESSAHDTSDGLDDMYFDLDAVDDEPSSDTSFPVASSSTTRKLSFPAPPPQRPKFGTEWNLKPPTTGKRKREPEMSSSFPIARDGKGHASKPVALGSRMKMHRHN</sequence>
<protein>
    <submittedName>
        <fullName evidence="1">Uncharacterized protein</fullName>
    </submittedName>
</protein>
<reference evidence="1" key="1">
    <citation type="submission" date="2022-07" db="EMBL/GenBank/DDBJ databases">
        <title>Genome Sequence of Phlebia brevispora.</title>
        <authorList>
            <person name="Buettner E."/>
        </authorList>
    </citation>
    <scope>NUCLEOTIDE SEQUENCE</scope>
    <source>
        <strain evidence="1">MPL23</strain>
    </source>
</reference>
<gene>
    <name evidence="1" type="ORF">NM688_g2278</name>
</gene>